<comment type="function">
    <text evidence="12">Part of the ABC transporter FtsEX involved in cellular division.</text>
</comment>
<keyword evidence="8 14" id="KW-0812">Transmembrane</keyword>
<evidence type="ECO:0000256" key="8">
    <source>
        <dbReference type="ARBA" id="ARBA00022692"/>
    </source>
</evidence>
<evidence type="ECO:0000256" key="7">
    <source>
        <dbReference type="ARBA" id="ARBA00022618"/>
    </source>
</evidence>
<organism evidence="17 18">
    <name type="scientific">Spongiibacter pelagi</name>
    <dbReference type="NCBI Taxonomy" id="2760804"/>
    <lineage>
        <taxon>Bacteria</taxon>
        <taxon>Pseudomonadati</taxon>
        <taxon>Pseudomonadota</taxon>
        <taxon>Gammaproteobacteria</taxon>
        <taxon>Cellvibrionales</taxon>
        <taxon>Spongiibacteraceae</taxon>
        <taxon>Spongiibacter</taxon>
    </lineage>
</organism>
<proteinExistence type="inferred from homology"/>
<dbReference type="Gene3D" id="3.30.70.3040">
    <property type="match status" value="1"/>
</dbReference>
<dbReference type="PIRSF" id="PIRSF003097">
    <property type="entry name" value="FtsX"/>
    <property type="match status" value="1"/>
</dbReference>
<dbReference type="AlphaFoldDB" id="A0A927C1B4"/>
<evidence type="ECO:0000259" key="16">
    <source>
        <dbReference type="Pfam" id="PF18075"/>
    </source>
</evidence>
<evidence type="ECO:0000256" key="13">
    <source>
        <dbReference type="SAM" id="MobiDB-lite"/>
    </source>
</evidence>
<dbReference type="EMBL" id="JACXLD010000001">
    <property type="protein sequence ID" value="MBD2857831.1"/>
    <property type="molecule type" value="Genomic_DNA"/>
</dbReference>
<dbReference type="NCBIfam" id="TIGR00439">
    <property type="entry name" value="FtsX_Gneg"/>
    <property type="match status" value="1"/>
</dbReference>
<sequence>MSARKKNRQGAERRFSKLQAGTTERRRPAGAKQHRTDLRDRWESYRSHHGQVAADALKRLFKQPLATLMTSLVLAIAMALPMGLYVMLNNIEAVSQGWDGAARLSLYLKSDINDRAAQQLQSELKRRAEVLEARYISSEQALLEFREQSGLGDVLDQLDRNPLPALIVITPKPAYSSQQKVDALRLELEKLPQVDQLRLDMAWLQKLNQITEVSRRLAGVLAAMLAMGVLLIVGNTIKLAIESRRDEILVVKLVGGTNAFVRRPFLYSGFWFGLIGAVLAWSLLQACLIWLSGPVAGLSALYGSQFELLGLGFGNSILLILAGAGLGLLGALLVVGRELAAIEPR</sequence>
<keyword evidence="6 12" id="KW-0997">Cell inner membrane</keyword>
<comment type="subunit">
    <text evidence="3">Forms a membrane-associated complex with FtsE.</text>
</comment>
<protein>
    <recommendedName>
        <fullName evidence="4 12">Cell division protein FtsX</fullName>
    </recommendedName>
</protein>
<dbReference type="GO" id="GO:0051301">
    <property type="term" value="P:cell division"/>
    <property type="evidence" value="ECO:0007669"/>
    <property type="project" value="UniProtKB-KW"/>
</dbReference>
<evidence type="ECO:0000256" key="4">
    <source>
        <dbReference type="ARBA" id="ARBA00021907"/>
    </source>
</evidence>
<feature type="transmembrane region" description="Helical" evidence="14">
    <location>
        <begin position="311"/>
        <end position="335"/>
    </location>
</feature>
<comment type="subcellular location">
    <subcellularLocation>
        <location evidence="1">Cell inner membrane</location>
        <topology evidence="1">Multi-pass membrane protein</topology>
    </subcellularLocation>
</comment>
<feature type="domain" description="FtsX extracellular" evidence="16">
    <location>
        <begin position="104"/>
        <end position="196"/>
    </location>
</feature>
<evidence type="ECO:0000256" key="10">
    <source>
        <dbReference type="ARBA" id="ARBA00023136"/>
    </source>
</evidence>
<dbReference type="InterPro" id="IPR040690">
    <property type="entry name" value="FtsX_ECD"/>
</dbReference>
<feature type="region of interest" description="Disordered" evidence="13">
    <location>
        <begin position="1"/>
        <end position="37"/>
    </location>
</feature>
<keyword evidence="9 14" id="KW-1133">Transmembrane helix</keyword>
<dbReference type="GO" id="GO:0032153">
    <property type="term" value="C:cell division site"/>
    <property type="evidence" value="ECO:0007669"/>
    <property type="project" value="TreeGrafter"/>
</dbReference>
<evidence type="ECO:0000256" key="9">
    <source>
        <dbReference type="ARBA" id="ARBA00022989"/>
    </source>
</evidence>
<dbReference type="Pfam" id="PF18075">
    <property type="entry name" value="FtsX_ECD"/>
    <property type="match status" value="1"/>
</dbReference>
<evidence type="ECO:0000256" key="11">
    <source>
        <dbReference type="ARBA" id="ARBA00023306"/>
    </source>
</evidence>
<comment type="caution">
    <text evidence="17">The sequence shown here is derived from an EMBL/GenBank/DDBJ whole genome shotgun (WGS) entry which is preliminary data.</text>
</comment>
<evidence type="ECO:0000259" key="15">
    <source>
        <dbReference type="Pfam" id="PF02687"/>
    </source>
</evidence>
<feature type="transmembrane region" description="Helical" evidence="14">
    <location>
        <begin position="65"/>
        <end position="88"/>
    </location>
</feature>
<evidence type="ECO:0000256" key="14">
    <source>
        <dbReference type="SAM" id="Phobius"/>
    </source>
</evidence>
<dbReference type="GO" id="GO:0005886">
    <property type="term" value="C:plasma membrane"/>
    <property type="evidence" value="ECO:0007669"/>
    <property type="project" value="UniProtKB-SubCell"/>
</dbReference>
<dbReference type="Proteomes" id="UP000610558">
    <property type="component" value="Unassembled WGS sequence"/>
</dbReference>
<evidence type="ECO:0000256" key="3">
    <source>
        <dbReference type="ARBA" id="ARBA00011160"/>
    </source>
</evidence>
<dbReference type="InterPro" id="IPR004513">
    <property type="entry name" value="FtsX"/>
</dbReference>
<evidence type="ECO:0000256" key="6">
    <source>
        <dbReference type="ARBA" id="ARBA00022519"/>
    </source>
</evidence>
<gene>
    <name evidence="17" type="primary">ftsX</name>
    <name evidence="17" type="ORF">IB286_02345</name>
</gene>
<name>A0A927C1B4_9GAMM</name>
<dbReference type="Pfam" id="PF02687">
    <property type="entry name" value="FtsX"/>
    <property type="match status" value="1"/>
</dbReference>
<evidence type="ECO:0000313" key="18">
    <source>
        <dbReference type="Proteomes" id="UP000610558"/>
    </source>
</evidence>
<keyword evidence="11 12" id="KW-0131">Cell cycle</keyword>
<evidence type="ECO:0000256" key="5">
    <source>
        <dbReference type="ARBA" id="ARBA00022475"/>
    </source>
</evidence>
<dbReference type="RefSeq" id="WP_190762047.1">
    <property type="nucleotide sequence ID" value="NZ_JACXLD010000001.1"/>
</dbReference>
<keyword evidence="10 12" id="KW-0472">Membrane</keyword>
<keyword evidence="5 12" id="KW-1003">Cell membrane</keyword>
<reference evidence="17" key="1">
    <citation type="submission" date="2020-09" db="EMBL/GenBank/DDBJ databases">
        <authorList>
            <person name="Yoon J.-W."/>
        </authorList>
    </citation>
    <scope>NUCLEOTIDE SEQUENCE</scope>
    <source>
        <strain evidence="17">KMU-158</strain>
    </source>
</reference>
<accession>A0A927C1B4</accession>
<feature type="domain" description="ABC3 transporter permease C-terminal" evidence="15">
    <location>
        <begin position="220"/>
        <end position="334"/>
    </location>
</feature>
<evidence type="ECO:0000256" key="1">
    <source>
        <dbReference type="ARBA" id="ARBA00004429"/>
    </source>
</evidence>
<keyword evidence="18" id="KW-1185">Reference proteome</keyword>
<feature type="transmembrane region" description="Helical" evidence="14">
    <location>
        <begin position="217"/>
        <end position="237"/>
    </location>
</feature>
<feature type="transmembrane region" description="Helical" evidence="14">
    <location>
        <begin position="270"/>
        <end position="291"/>
    </location>
</feature>
<evidence type="ECO:0000256" key="2">
    <source>
        <dbReference type="ARBA" id="ARBA00007379"/>
    </source>
</evidence>
<comment type="similarity">
    <text evidence="2 12">Belongs to the ABC-4 integral membrane protein family. FtsX subfamily.</text>
</comment>
<dbReference type="InterPro" id="IPR047590">
    <property type="entry name" value="FtsX_proteobact-type"/>
</dbReference>
<dbReference type="InterPro" id="IPR003838">
    <property type="entry name" value="ABC3_permease_C"/>
</dbReference>
<evidence type="ECO:0000256" key="12">
    <source>
        <dbReference type="PIRNR" id="PIRNR003097"/>
    </source>
</evidence>
<dbReference type="PANTHER" id="PTHR47755:SF1">
    <property type="entry name" value="CELL DIVISION PROTEIN FTSX"/>
    <property type="match status" value="1"/>
</dbReference>
<evidence type="ECO:0000313" key="17">
    <source>
        <dbReference type="EMBL" id="MBD2857831.1"/>
    </source>
</evidence>
<keyword evidence="7 12" id="KW-0132">Cell division</keyword>
<dbReference type="PANTHER" id="PTHR47755">
    <property type="entry name" value="CELL DIVISION PROTEIN FTSX"/>
    <property type="match status" value="1"/>
</dbReference>